<evidence type="ECO:0000313" key="6">
    <source>
        <dbReference type="EMBL" id="MBX0304725.1"/>
    </source>
</evidence>
<dbReference type="Pfam" id="PF09685">
    <property type="entry name" value="MamF_MmsF"/>
    <property type="match status" value="1"/>
</dbReference>
<evidence type="ECO:0000256" key="2">
    <source>
        <dbReference type="ARBA" id="ARBA00022692"/>
    </source>
</evidence>
<evidence type="ECO:0000256" key="4">
    <source>
        <dbReference type="ARBA" id="ARBA00023136"/>
    </source>
</evidence>
<dbReference type="AlphaFoldDB" id="A0A8J7YER7"/>
<evidence type="ECO:0000256" key="3">
    <source>
        <dbReference type="ARBA" id="ARBA00022989"/>
    </source>
</evidence>
<feature type="transmembrane region" description="Helical" evidence="5">
    <location>
        <begin position="12"/>
        <end position="33"/>
    </location>
</feature>
<keyword evidence="3 5" id="KW-1133">Transmembrane helix</keyword>
<comment type="caution">
    <text evidence="6">The sequence shown here is derived from an EMBL/GenBank/DDBJ whole genome shotgun (WGS) entry which is preliminary data.</text>
</comment>
<gene>
    <name evidence="6" type="ORF">EGD98_13695</name>
</gene>
<dbReference type="InterPro" id="IPR019109">
    <property type="entry name" value="MamF_MmsF"/>
</dbReference>
<accession>A0A8J7YER7</accession>
<organism evidence="6 7">
    <name type="scientific">Haloarcula salinisoli</name>
    <dbReference type="NCBI Taxonomy" id="2487746"/>
    <lineage>
        <taxon>Archaea</taxon>
        <taxon>Methanobacteriati</taxon>
        <taxon>Methanobacteriota</taxon>
        <taxon>Stenosarchaea group</taxon>
        <taxon>Halobacteria</taxon>
        <taxon>Halobacteriales</taxon>
        <taxon>Haloarculaceae</taxon>
        <taxon>Haloarcula</taxon>
    </lineage>
</organism>
<evidence type="ECO:0000256" key="5">
    <source>
        <dbReference type="SAM" id="Phobius"/>
    </source>
</evidence>
<dbReference type="EMBL" id="RKLQ01000002">
    <property type="protein sequence ID" value="MBX0304725.1"/>
    <property type="molecule type" value="Genomic_DNA"/>
</dbReference>
<dbReference type="Proteomes" id="UP000783863">
    <property type="component" value="Unassembled WGS sequence"/>
</dbReference>
<feature type="transmembrane region" description="Helical" evidence="5">
    <location>
        <begin position="53"/>
        <end position="79"/>
    </location>
</feature>
<sequence length="108" mass="11647">MATRTEGDTTLAALAHASSLFAPFVGPLLVLLIADDGDTLVEENAKSSLNFEIVFFIATLISFLLAFVLIGFLFLLILLPAGLVIRIIGTLRASEGEIYHYPLTPNLI</sequence>
<protein>
    <submittedName>
        <fullName evidence="6">DUF4870 domain-containing protein</fullName>
    </submittedName>
</protein>
<keyword evidence="2 5" id="KW-0812">Transmembrane</keyword>
<proteinExistence type="predicted"/>
<comment type="subcellular location">
    <subcellularLocation>
        <location evidence="1">Membrane</location>
        <topology evidence="1">Multi-pass membrane protein</topology>
    </subcellularLocation>
</comment>
<keyword evidence="4 5" id="KW-0472">Membrane</keyword>
<dbReference type="RefSeq" id="WP_220588928.1">
    <property type="nucleotide sequence ID" value="NZ_RKLQ01000002.1"/>
</dbReference>
<name>A0A8J7YER7_9EURY</name>
<evidence type="ECO:0000313" key="7">
    <source>
        <dbReference type="Proteomes" id="UP000783863"/>
    </source>
</evidence>
<keyword evidence="7" id="KW-1185">Reference proteome</keyword>
<reference evidence="6" key="1">
    <citation type="submission" date="2021-06" db="EMBL/GenBank/DDBJ databases">
        <title>Halomicroarcula sp. F24A a new haloarchaeum isolated from saline soil.</title>
        <authorList>
            <person name="Duran-Viseras A."/>
            <person name="Sanchez-Porro C."/>
            <person name="Ventosa A."/>
        </authorList>
    </citation>
    <scope>NUCLEOTIDE SEQUENCE</scope>
    <source>
        <strain evidence="6">F24A</strain>
    </source>
</reference>
<evidence type="ECO:0000256" key="1">
    <source>
        <dbReference type="ARBA" id="ARBA00004141"/>
    </source>
</evidence>